<dbReference type="Proteomes" id="UP001377168">
    <property type="component" value="Unassembled WGS sequence"/>
</dbReference>
<dbReference type="EMBL" id="JBBKAJ010000022">
    <property type="protein sequence ID" value="MEJ8638197.1"/>
    <property type="molecule type" value="Genomic_DNA"/>
</dbReference>
<comment type="caution">
    <text evidence="1">The sequence shown here is derived from an EMBL/GenBank/DDBJ whole genome shotgun (WGS) entry which is preliminary data.</text>
</comment>
<sequence length="335" mass="35267">MTPAVPRPTVQIPVDHHSAVQVAADRARSLARECGLPGALPDHAAVLASELATNIDKHARDGAIYLQPSPRGDGLDVVAVDRGPGIADIPLSFTDGYTTTRTLGAGLGTVLRTATDFTLRSEPGHGTLAHAWLAKTPGQQHPVAVGGLCLPATGEEVSGDGYAVARHDGHWTGLVLDGLGHGPEAATATRRAVRTFRAHPDLPPAELLTALHKALRHSRGAAATVVRVHPGYVEHCGIGNIRVVMCSREGIAQQFTGQPGIVGYNMPTPRTVQLEPAAAVLVHTDGIDHRWTRDVPPAQLRLPPTLLAASLMHSHRRHRDDATALVLGGLPQGQS</sequence>
<keyword evidence="2" id="KW-1185">Reference proteome</keyword>
<protein>
    <submittedName>
        <fullName evidence="1">SpoIIE family protein phosphatase</fullName>
    </submittedName>
</protein>
<gene>
    <name evidence="1" type="ORF">WKI67_33065</name>
</gene>
<evidence type="ECO:0000313" key="1">
    <source>
        <dbReference type="EMBL" id="MEJ8638197.1"/>
    </source>
</evidence>
<accession>A0ACC6Q3B0</accession>
<reference evidence="1" key="1">
    <citation type="submission" date="2024-03" db="EMBL/GenBank/DDBJ databases">
        <title>Novel Streptomyces species of biotechnological and ecological value are a feature of Machair soil.</title>
        <authorList>
            <person name="Prole J.R."/>
            <person name="Goodfellow M."/>
            <person name="Allenby N."/>
            <person name="Ward A.C."/>
        </authorList>
    </citation>
    <scope>NUCLEOTIDE SEQUENCE</scope>
    <source>
        <strain evidence="1">MS2.AVA.5</strain>
    </source>
</reference>
<name>A0ACC6Q3B0_9ACTN</name>
<organism evidence="1 2">
    <name type="scientific">Streptomyces achmelvichensis</name>
    <dbReference type="NCBI Taxonomy" id="3134111"/>
    <lineage>
        <taxon>Bacteria</taxon>
        <taxon>Bacillati</taxon>
        <taxon>Actinomycetota</taxon>
        <taxon>Actinomycetes</taxon>
        <taxon>Kitasatosporales</taxon>
        <taxon>Streptomycetaceae</taxon>
        <taxon>Streptomyces</taxon>
    </lineage>
</organism>
<proteinExistence type="predicted"/>
<evidence type="ECO:0000313" key="2">
    <source>
        <dbReference type="Proteomes" id="UP001377168"/>
    </source>
</evidence>